<feature type="compositionally biased region" description="Basic residues" evidence="1">
    <location>
        <begin position="147"/>
        <end position="157"/>
    </location>
</feature>
<dbReference type="InterPro" id="IPR019327">
    <property type="entry name" value="WKF"/>
</dbReference>
<protein>
    <submittedName>
        <fullName evidence="3">Uncharacterized conserved protein (DUF2373)</fullName>
    </submittedName>
</protein>
<dbReference type="RefSeq" id="XP_035321322.1">
    <property type="nucleotide sequence ID" value="XM_035468942.1"/>
</dbReference>
<keyword evidence="4" id="KW-1185">Reference proteome</keyword>
<feature type="region of interest" description="Disordered" evidence="1">
    <location>
        <begin position="334"/>
        <end position="472"/>
    </location>
</feature>
<accession>A0A9P4YTS4</accession>
<dbReference type="PANTHER" id="PTHR22306">
    <property type="entry name" value="CHROMOSOME 7 OPEN READING FRAME 50"/>
    <property type="match status" value="1"/>
</dbReference>
<dbReference type="EMBL" id="JAANYQ010000008">
    <property type="protein sequence ID" value="KAF4122670.1"/>
    <property type="molecule type" value="Genomic_DNA"/>
</dbReference>
<sequence length="472" mass="50663">MSSTESVPARRAPSSSCKKSGSKLKSEPAAAGSPASAPATSDDGPVVGQPGRSAGHKRRGEVPPTTEQSPVKRSRRGDPSSLSSPATSSAPAKFSIDTNSKNAARSSTKPKKSVSFDDTPTSKDDNSNSNSNDPASTAKNKNNSNKLSKKQQQKKKQQQQQQSQPSDVTPALEYLRQWKTSRESGWKFSKNLQSTLIKHIFESDVIPAADADIFYEYIRDLKGLVRSRLRQTAMEMRMQDAAAGTGGFPDDTMDLDSSQDIYDSILADVLRRKHEQRLQQQQQKQQQQQTPPHHQTSPKRKYFNEAQYVSESEDTDAVLRRIVKRMRAEMVLDELSDGGEMTESSTSSTSSRTTSTVTAATTTNGGSSGSSGNAKPVVVDGAAAAAAGKRRRKLRVNMEDSSSSESDSDSDSDTSSSGSSSSDSDSEDDDGNAVQSPQAGYETSSSSSSSSSSGGETSDEDMDSNDEDEDDD</sequence>
<organism evidence="3 4">
    <name type="scientific">Geosmithia morbida</name>
    <dbReference type="NCBI Taxonomy" id="1094350"/>
    <lineage>
        <taxon>Eukaryota</taxon>
        <taxon>Fungi</taxon>
        <taxon>Dikarya</taxon>
        <taxon>Ascomycota</taxon>
        <taxon>Pezizomycotina</taxon>
        <taxon>Sordariomycetes</taxon>
        <taxon>Hypocreomycetidae</taxon>
        <taxon>Hypocreales</taxon>
        <taxon>Bionectriaceae</taxon>
        <taxon>Geosmithia</taxon>
    </lineage>
</organism>
<feature type="compositionally biased region" description="Low complexity" evidence="1">
    <location>
        <begin position="413"/>
        <end position="423"/>
    </location>
</feature>
<dbReference type="AlphaFoldDB" id="A0A9P4YTS4"/>
<evidence type="ECO:0000313" key="4">
    <source>
        <dbReference type="Proteomes" id="UP000749293"/>
    </source>
</evidence>
<feature type="region of interest" description="Disordered" evidence="1">
    <location>
        <begin position="1"/>
        <end position="170"/>
    </location>
</feature>
<dbReference type="GeneID" id="55973200"/>
<feature type="compositionally biased region" description="Low complexity" evidence="1">
    <location>
        <begin position="127"/>
        <end position="146"/>
    </location>
</feature>
<reference evidence="3" key="1">
    <citation type="submission" date="2020-03" db="EMBL/GenBank/DDBJ databases">
        <title>Site-based positive gene gene selection in Geosmithia morbida across the United States reveals a broad range of putative effectors and factors for local host and environmental adapation.</title>
        <authorList>
            <person name="Onufrak A."/>
            <person name="Murdoch R.W."/>
            <person name="Gazis R."/>
            <person name="Huff M."/>
            <person name="Staton M."/>
            <person name="Klingeman W."/>
            <person name="Hadziabdic D."/>
        </authorList>
    </citation>
    <scope>NUCLEOTIDE SEQUENCE</scope>
    <source>
        <strain evidence="3">1262</strain>
    </source>
</reference>
<evidence type="ECO:0000256" key="1">
    <source>
        <dbReference type="SAM" id="MobiDB-lite"/>
    </source>
</evidence>
<feature type="compositionally biased region" description="Low complexity" evidence="1">
    <location>
        <begin position="338"/>
        <end position="365"/>
    </location>
</feature>
<proteinExistence type="predicted"/>
<gene>
    <name evidence="3" type="ORF">GMORB2_6977</name>
</gene>
<evidence type="ECO:0000313" key="3">
    <source>
        <dbReference type="EMBL" id="KAF4122670.1"/>
    </source>
</evidence>
<dbReference type="Proteomes" id="UP000749293">
    <property type="component" value="Unassembled WGS sequence"/>
</dbReference>
<feature type="domain" description="WKF" evidence="2">
    <location>
        <begin position="173"/>
        <end position="236"/>
    </location>
</feature>
<feature type="compositionally biased region" description="Low complexity" evidence="1">
    <location>
        <begin position="79"/>
        <end position="92"/>
    </location>
</feature>
<feature type="compositionally biased region" description="Low complexity" evidence="1">
    <location>
        <begin position="279"/>
        <end position="289"/>
    </location>
</feature>
<dbReference type="PANTHER" id="PTHR22306:SF2">
    <property type="entry name" value="CHROMOSOME 7 OPEN READING FRAME 50"/>
    <property type="match status" value="1"/>
</dbReference>
<name>A0A9P4YTS4_9HYPO</name>
<feature type="compositionally biased region" description="Acidic residues" evidence="1">
    <location>
        <begin position="457"/>
        <end position="472"/>
    </location>
</feature>
<evidence type="ECO:0000259" key="2">
    <source>
        <dbReference type="Pfam" id="PF10180"/>
    </source>
</evidence>
<comment type="caution">
    <text evidence="3">The sequence shown here is derived from an EMBL/GenBank/DDBJ whole genome shotgun (WGS) entry which is preliminary data.</text>
</comment>
<feature type="compositionally biased region" description="Polar residues" evidence="1">
    <location>
        <begin position="96"/>
        <end position="107"/>
    </location>
</feature>
<feature type="region of interest" description="Disordered" evidence="1">
    <location>
        <begin position="273"/>
        <end position="300"/>
    </location>
</feature>
<dbReference type="OrthoDB" id="10261563at2759"/>
<feature type="compositionally biased region" description="Low complexity" evidence="1">
    <location>
        <begin position="27"/>
        <end position="45"/>
    </location>
</feature>
<dbReference type="Pfam" id="PF10180">
    <property type="entry name" value="WKF"/>
    <property type="match status" value="1"/>
</dbReference>
<feature type="compositionally biased region" description="Low complexity" evidence="1">
    <location>
        <begin position="442"/>
        <end position="456"/>
    </location>
</feature>